<dbReference type="GO" id="GO:0035731">
    <property type="term" value="F:dinitrosyl-iron complex binding"/>
    <property type="evidence" value="ECO:0007669"/>
    <property type="project" value="UniProtKB-UniRule"/>
</dbReference>
<dbReference type="AlphaFoldDB" id="A0A7H1B259"/>
<comment type="PTM">
    <text evidence="11">The Fe-S cluster can be nitrosylated by nitric oxide (NO).</text>
</comment>
<reference evidence="13 14" key="1">
    <citation type="submission" date="2020-09" db="EMBL/GenBank/DDBJ databases">
        <title>A novel species.</title>
        <authorList>
            <person name="Gao J."/>
        </authorList>
    </citation>
    <scope>NUCLEOTIDE SEQUENCE [LARGE SCALE GENOMIC DNA]</scope>
    <source>
        <strain evidence="13 14">CRXT-Y-14</strain>
    </source>
</reference>
<evidence type="ECO:0000259" key="12">
    <source>
        <dbReference type="PROSITE" id="PS51674"/>
    </source>
</evidence>
<sequence>MEWLDRAACVGEDPELFFPVSGSGPSLTQIRRAQAVCDRCPVTWQCLDLALGMRHASGVWGGTTESDRAALLRPRRTAR</sequence>
<evidence type="ECO:0000256" key="8">
    <source>
        <dbReference type="ARBA" id="ARBA00023125"/>
    </source>
</evidence>
<evidence type="ECO:0000256" key="5">
    <source>
        <dbReference type="ARBA" id="ARBA00023004"/>
    </source>
</evidence>
<accession>A0A7H1B259</accession>
<feature type="domain" description="4Fe-4S Wbl-type" evidence="12">
    <location>
        <begin position="8"/>
        <end position="70"/>
    </location>
</feature>
<feature type="binding site" evidence="11">
    <location>
        <position position="40"/>
    </location>
    <ligand>
        <name>[4Fe-4S] cluster</name>
        <dbReference type="ChEBI" id="CHEBI:49883"/>
    </ligand>
</feature>
<keyword evidence="14" id="KW-1185">Reference proteome</keyword>
<keyword evidence="8 11" id="KW-0238">DNA-binding</keyword>
<dbReference type="GO" id="GO:0045892">
    <property type="term" value="P:negative regulation of DNA-templated transcription"/>
    <property type="evidence" value="ECO:0007669"/>
    <property type="project" value="TreeGrafter"/>
</dbReference>
<dbReference type="GO" id="GO:0003677">
    <property type="term" value="F:DNA binding"/>
    <property type="evidence" value="ECO:0007669"/>
    <property type="project" value="UniProtKB-UniRule"/>
</dbReference>
<dbReference type="InterPro" id="IPR003482">
    <property type="entry name" value="Whib"/>
</dbReference>
<evidence type="ECO:0000256" key="1">
    <source>
        <dbReference type="ARBA" id="ARBA00004496"/>
    </source>
</evidence>
<dbReference type="GO" id="GO:0046872">
    <property type="term" value="F:metal ion binding"/>
    <property type="evidence" value="ECO:0007669"/>
    <property type="project" value="UniProtKB-KW"/>
</dbReference>
<dbReference type="GO" id="GO:0005737">
    <property type="term" value="C:cytoplasm"/>
    <property type="evidence" value="ECO:0007669"/>
    <property type="project" value="UniProtKB-SubCell"/>
</dbReference>
<evidence type="ECO:0000256" key="2">
    <source>
        <dbReference type="ARBA" id="ARBA00006597"/>
    </source>
</evidence>
<keyword evidence="5 11" id="KW-0408">Iron</keyword>
<comment type="similarity">
    <text evidence="2 11">Belongs to the WhiB family.</text>
</comment>
<dbReference type="GO" id="GO:0047134">
    <property type="term" value="F:protein-disulfide reductase [NAD(P)H] activity"/>
    <property type="evidence" value="ECO:0007669"/>
    <property type="project" value="TreeGrafter"/>
</dbReference>
<keyword evidence="11" id="KW-0963">Cytoplasm</keyword>
<feature type="binding site" evidence="11">
    <location>
        <position position="37"/>
    </location>
    <ligand>
        <name>[4Fe-4S] cluster</name>
        <dbReference type="ChEBI" id="CHEBI:49883"/>
    </ligand>
</feature>
<evidence type="ECO:0000256" key="9">
    <source>
        <dbReference type="ARBA" id="ARBA00023157"/>
    </source>
</evidence>
<dbReference type="PANTHER" id="PTHR38839">
    <property type="entry name" value="TRANSCRIPTIONAL REGULATOR WHID-RELATED"/>
    <property type="match status" value="1"/>
</dbReference>
<dbReference type="InterPro" id="IPR034768">
    <property type="entry name" value="4FE4S_WBL"/>
</dbReference>
<keyword evidence="9 11" id="KW-1015">Disulfide bond</keyword>
<keyword evidence="4 11" id="KW-0479">Metal-binding</keyword>
<evidence type="ECO:0000256" key="11">
    <source>
        <dbReference type="HAMAP-Rule" id="MF_01479"/>
    </source>
</evidence>
<dbReference type="RefSeq" id="WP_188335569.1">
    <property type="nucleotide sequence ID" value="NZ_CP061281.1"/>
</dbReference>
<dbReference type="GO" id="GO:0051539">
    <property type="term" value="F:4 iron, 4 sulfur cluster binding"/>
    <property type="evidence" value="ECO:0007669"/>
    <property type="project" value="UniProtKB-UniRule"/>
</dbReference>
<comment type="cofactor">
    <cofactor evidence="11">
        <name>[4Fe-4S] cluster</name>
        <dbReference type="ChEBI" id="CHEBI:49883"/>
    </cofactor>
    <text evidence="11">Binds 1 [4Fe-4S] cluster per subunit. Following nitrosylation of the [4Fe-4S] cluster binds 1 [4Fe-8(NO)] cluster per subunit.</text>
</comment>
<feature type="binding site" evidence="11">
    <location>
        <position position="9"/>
    </location>
    <ligand>
        <name>[4Fe-4S] cluster</name>
        <dbReference type="ChEBI" id="CHEBI:49883"/>
    </ligand>
</feature>
<protein>
    <recommendedName>
        <fullName evidence="11">Transcriptional regulator WhiB</fullName>
    </recommendedName>
</protein>
<dbReference type="Proteomes" id="UP000516428">
    <property type="component" value="Chromosome"/>
</dbReference>
<dbReference type="GO" id="GO:0045454">
    <property type="term" value="P:cell redox homeostasis"/>
    <property type="evidence" value="ECO:0007669"/>
    <property type="project" value="TreeGrafter"/>
</dbReference>
<evidence type="ECO:0000256" key="6">
    <source>
        <dbReference type="ARBA" id="ARBA00023014"/>
    </source>
</evidence>
<feature type="binding site" evidence="11">
    <location>
        <position position="46"/>
    </location>
    <ligand>
        <name>[4Fe-4S] cluster</name>
        <dbReference type="ChEBI" id="CHEBI:49883"/>
    </ligand>
</feature>
<keyword evidence="10 11" id="KW-0804">Transcription</keyword>
<evidence type="ECO:0000313" key="14">
    <source>
        <dbReference type="Proteomes" id="UP000516428"/>
    </source>
</evidence>
<evidence type="ECO:0000313" key="13">
    <source>
        <dbReference type="EMBL" id="QNS02814.1"/>
    </source>
</evidence>
<dbReference type="PROSITE" id="PS51674">
    <property type="entry name" value="4FE4S_WBL"/>
    <property type="match status" value="1"/>
</dbReference>
<dbReference type="PANTHER" id="PTHR38839:SF6">
    <property type="entry name" value="TRANSCRIPTIONAL REGULATOR WHIB1"/>
    <property type="match status" value="1"/>
</dbReference>
<keyword evidence="7 11" id="KW-0805">Transcription regulation</keyword>
<proteinExistence type="inferred from homology"/>
<comment type="PTM">
    <text evidence="11">Upon Fe-S cluster removal intramolecular disulfide bonds are formed.</text>
</comment>
<keyword evidence="6 11" id="KW-0411">Iron-sulfur</keyword>
<comment type="subcellular location">
    <subcellularLocation>
        <location evidence="1 11">Cytoplasm</location>
    </subcellularLocation>
</comment>
<evidence type="ECO:0000256" key="10">
    <source>
        <dbReference type="ARBA" id="ARBA00023163"/>
    </source>
</evidence>
<dbReference type="KEGG" id="sxn:IAG42_03695"/>
<dbReference type="EMBL" id="CP061281">
    <property type="protein sequence ID" value="QNS02814.1"/>
    <property type="molecule type" value="Genomic_DNA"/>
</dbReference>
<keyword evidence="3 11" id="KW-0004">4Fe-4S</keyword>
<organism evidence="13 14">
    <name type="scientific">Streptomyces xanthii</name>
    <dbReference type="NCBI Taxonomy" id="2768069"/>
    <lineage>
        <taxon>Bacteria</taxon>
        <taxon>Bacillati</taxon>
        <taxon>Actinomycetota</taxon>
        <taxon>Actinomycetes</taxon>
        <taxon>Kitasatosporales</taxon>
        <taxon>Streptomycetaceae</taxon>
        <taxon>Streptomyces</taxon>
    </lineage>
</organism>
<comment type="function">
    <text evidence="11">Acts as a transcriptional regulator. Probably redox-responsive. The apo- but not holo-form probably binds DNA.</text>
</comment>
<evidence type="ECO:0000256" key="7">
    <source>
        <dbReference type="ARBA" id="ARBA00023015"/>
    </source>
</evidence>
<dbReference type="Pfam" id="PF02467">
    <property type="entry name" value="Whib"/>
    <property type="match status" value="1"/>
</dbReference>
<evidence type="ECO:0000256" key="4">
    <source>
        <dbReference type="ARBA" id="ARBA00022723"/>
    </source>
</evidence>
<dbReference type="HAMAP" id="MF_01479">
    <property type="entry name" value="WhiB"/>
    <property type="match status" value="1"/>
</dbReference>
<gene>
    <name evidence="11" type="primary">whiB</name>
    <name evidence="13" type="ORF">IAG42_03695</name>
</gene>
<evidence type="ECO:0000256" key="3">
    <source>
        <dbReference type="ARBA" id="ARBA00022485"/>
    </source>
</evidence>
<name>A0A7H1B259_9ACTN</name>